<evidence type="ECO:0000313" key="3">
    <source>
        <dbReference type="EMBL" id="UUP16067.1"/>
    </source>
</evidence>
<dbReference type="InterPro" id="IPR045582">
    <property type="entry name" value="Trehalase-like_N"/>
</dbReference>
<sequence length="593" mass="67158">MSTLNLGAVGNCSFSALIDPRGRYLWSCLPRFDGDPVFNALLTGEDEPAEGIFSIDLEDLAETEQFYEQNTAILVTRLHGASGSLEIRDLAPRFFWRDRIFRPQTLVRRVKPISGTPRISIRCRPTFSYGNSRPQITRGSNHVCYVGPEMTLRLTTDAPIDYVLGETRFNLSAPLDLILGPDETLTGSVADTARDFDERTCSYWRNWVSSLALPFEWQEAVIRAAITLKLCTYEPTGAIIAAMTTSIPEAPNSGRNWDYRFCWLRDAFFVVRALNSLGTVQTMENYFRYLMDLVADAGGGHLQPVFGVGRERDLIENILENFAGYRGMGPVRRGNQAYEHYQHDVYGNVILGAAQIFFDRRIQMKPTITDFHLLEQAGEQAYKVYNMPDAGMWELRSRSRVHTSSSLMCWAACDRLAGIAGRIGETARVRYWRERAEEIKETILAQSWSEKRQAFVESFGGETLDASVLLMAEVGFLDPRDPRFVSTVDQLEKTLASGPYMMRYEAADDFGKPEVSFNICAFWRLDALTRIGRQEEAREIFEALLKTRNPLGMLSEDTHPVTGEMWGNYPQTYSMVGIINGARRLSKPWESVV</sequence>
<proteinExistence type="predicted"/>
<dbReference type="SUPFAM" id="SSF48208">
    <property type="entry name" value="Six-hairpin glycosidases"/>
    <property type="match status" value="1"/>
</dbReference>
<feature type="domain" description="Trehalase-like N-terminal" evidence="2">
    <location>
        <begin position="9"/>
        <end position="151"/>
    </location>
</feature>
<dbReference type="InterPro" id="IPR008928">
    <property type="entry name" value="6-hairpin_glycosidase_sf"/>
</dbReference>
<dbReference type="PANTHER" id="PTHR31616:SF0">
    <property type="entry name" value="GLUCAN 1,4-ALPHA-GLUCOSIDASE"/>
    <property type="match status" value="1"/>
</dbReference>
<dbReference type="RefSeq" id="WP_338528521.1">
    <property type="nucleotide sequence ID" value="NZ_CP030941.1"/>
</dbReference>
<evidence type="ECO:0000259" key="1">
    <source>
        <dbReference type="Pfam" id="PF00723"/>
    </source>
</evidence>
<dbReference type="GO" id="GO:0004555">
    <property type="term" value="F:alpha,alpha-trehalase activity"/>
    <property type="evidence" value="ECO:0007669"/>
    <property type="project" value="UniProtKB-EC"/>
</dbReference>
<dbReference type="Proteomes" id="UP001342418">
    <property type="component" value="Chromosome"/>
</dbReference>
<evidence type="ECO:0000313" key="4">
    <source>
        <dbReference type="Proteomes" id="UP001342418"/>
    </source>
</evidence>
<dbReference type="InterPro" id="IPR011613">
    <property type="entry name" value="GH15-like"/>
</dbReference>
<gene>
    <name evidence="3" type="ORF">NTH_00507</name>
</gene>
<name>A0ABY5MF77_9HYPH</name>
<organism evidence="3 4">
    <name type="scientific">Nitratireductor thuwali</name>
    <dbReference type="NCBI Taxonomy" id="2267699"/>
    <lineage>
        <taxon>Bacteria</taxon>
        <taxon>Pseudomonadati</taxon>
        <taxon>Pseudomonadota</taxon>
        <taxon>Alphaproteobacteria</taxon>
        <taxon>Hyphomicrobiales</taxon>
        <taxon>Phyllobacteriaceae</taxon>
        <taxon>Nitratireductor</taxon>
    </lineage>
</organism>
<reference evidence="3 4" key="1">
    <citation type="submission" date="2018-07" db="EMBL/GenBank/DDBJ databases">
        <title>Genome sequence of Nitratireductor thuwali#1536.</title>
        <authorList>
            <person name="Michoud G."/>
            <person name="Merlino G."/>
            <person name="Sefrji F.O."/>
            <person name="Daffonchio D."/>
        </authorList>
    </citation>
    <scope>NUCLEOTIDE SEQUENCE [LARGE SCALE GENOMIC DNA]</scope>
    <source>
        <strain evidence="4">Nit1536</strain>
    </source>
</reference>
<dbReference type="InterPro" id="IPR012341">
    <property type="entry name" value="6hp_glycosidase-like_sf"/>
</dbReference>
<dbReference type="PANTHER" id="PTHR31616">
    <property type="entry name" value="TREHALASE"/>
    <property type="match status" value="1"/>
</dbReference>
<dbReference type="EMBL" id="CP030941">
    <property type="protein sequence ID" value="UUP16067.1"/>
    <property type="molecule type" value="Genomic_DNA"/>
</dbReference>
<dbReference type="EC" id="3.2.1.28" evidence="3"/>
<dbReference type="Gene3D" id="1.50.10.10">
    <property type="match status" value="1"/>
</dbReference>
<accession>A0ABY5MF77</accession>
<dbReference type="Pfam" id="PF00723">
    <property type="entry name" value="Glyco_hydro_15"/>
    <property type="match status" value="1"/>
</dbReference>
<keyword evidence="3" id="KW-0378">Hydrolase</keyword>
<keyword evidence="4" id="KW-1185">Reference proteome</keyword>
<evidence type="ECO:0000259" key="2">
    <source>
        <dbReference type="Pfam" id="PF19291"/>
    </source>
</evidence>
<keyword evidence="3" id="KW-0326">Glycosidase</keyword>
<dbReference type="Pfam" id="PF19291">
    <property type="entry name" value="TREH_N"/>
    <property type="match status" value="1"/>
</dbReference>
<feature type="domain" description="GH15-like" evidence="1">
    <location>
        <begin position="219"/>
        <end position="580"/>
    </location>
</feature>
<protein>
    <submittedName>
        <fullName evidence="3">Trehalase</fullName>
        <ecNumber evidence="3">3.2.1.28</ecNumber>
    </submittedName>
</protein>